<protein>
    <submittedName>
        <fullName evidence="2">Protein N-acetyltransferase, RimJ/RimL family</fullName>
    </submittedName>
</protein>
<gene>
    <name evidence="2" type="ORF">SAMN05444380_11143</name>
</gene>
<dbReference type="InParanoid" id="A0A1I2AEU4"/>
<dbReference type="EMBL" id="FONA01000011">
    <property type="protein sequence ID" value="SFE42392.1"/>
    <property type="molecule type" value="Genomic_DNA"/>
</dbReference>
<dbReference type="RefSeq" id="WP_010526492.1">
    <property type="nucleotide sequence ID" value="NZ_AFSL01000009.1"/>
</dbReference>
<evidence type="ECO:0000313" key="3">
    <source>
        <dbReference type="Proteomes" id="UP000181976"/>
    </source>
</evidence>
<keyword evidence="2" id="KW-0808">Transferase</keyword>
<dbReference type="GO" id="GO:0016747">
    <property type="term" value="F:acyltransferase activity, transferring groups other than amino-acyl groups"/>
    <property type="evidence" value="ECO:0007669"/>
    <property type="project" value="InterPro"/>
</dbReference>
<proteinExistence type="predicted"/>
<reference evidence="2 3" key="1">
    <citation type="submission" date="2016-10" db="EMBL/GenBank/DDBJ databases">
        <authorList>
            <person name="de Groot N.N."/>
        </authorList>
    </citation>
    <scope>NUCLEOTIDE SEQUENCE [LARGE SCALE GENOMIC DNA]</scope>
    <source>
        <strain evidence="2 3">DSM 19012</strain>
    </source>
</reference>
<dbReference type="FunCoup" id="A0A1I2AEU4">
    <property type="interactions" value="57"/>
</dbReference>
<dbReference type="PANTHER" id="PTHR43328:SF1">
    <property type="entry name" value="N-ACETYLTRANSFERASE DOMAIN-CONTAINING PROTEIN"/>
    <property type="match status" value="1"/>
</dbReference>
<dbReference type="SUPFAM" id="SSF55729">
    <property type="entry name" value="Acyl-CoA N-acyltransferases (Nat)"/>
    <property type="match status" value="1"/>
</dbReference>
<dbReference type="Proteomes" id="UP000181976">
    <property type="component" value="Unassembled WGS sequence"/>
</dbReference>
<accession>A0A1I2AEU4</accession>
<feature type="domain" description="N-acetyltransferase" evidence="1">
    <location>
        <begin position="8"/>
        <end position="167"/>
    </location>
</feature>
<dbReference type="AlphaFoldDB" id="A0A1I2AEU4"/>
<dbReference type="InterPro" id="IPR000182">
    <property type="entry name" value="GNAT_dom"/>
</dbReference>
<evidence type="ECO:0000313" key="2">
    <source>
        <dbReference type="EMBL" id="SFE42392.1"/>
    </source>
</evidence>
<keyword evidence="3" id="KW-1185">Reference proteome</keyword>
<dbReference type="eggNOG" id="COG1670">
    <property type="taxonomic scope" value="Bacteria"/>
</dbReference>
<dbReference type="Pfam" id="PF13302">
    <property type="entry name" value="Acetyltransf_3"/>
    <property type="match status" value="1"/>
</dbReference>
<organism evidence="2 3">
    <name type="scientific">Thermophagus xiamenensis</name>
    <dbReference type="NCBI Taxonomy" id="385682"/>
    <lineage>
        <taxon>Bacteria</taxon>
        <taxon>Pseudomonadati</taxon>
        <taxon>Bacteroidota</taxon>
        <taxon>Bacteroidia</taxon>
        <taxon>Marinilabiliales</taxon>
        <taxon>Marinilabiliaceae</taxon>
        <taxon>Thermophagus</taxon>
    </lineage>
</organism>
<dbReference type="PANTHER" id="PTHR43328">
    <property type="entry name" value="ACETYLTRANSFERASE-RELATED"/>
    <property type="match status" value="1"/>
</dbReference>
<dbReference type="STRING" id="385682.SAMN05444380_11143"/>
<name>A0A1I2AEU4_9BACT</name>
<dbReference type="OrthoDB" id="9788916at2"/>
<dbReference type="Gene3D" id="3.40.630.30">
    <property type="match status" value="1"/>
</dbReference>
<sequence>MKLQHQQVRLRQLKQSDVSQLAQLLNNPKILDNLRDSIPFPYFESDALKFVDLCNKMDPLRNFAIEYDGQLVGTIGLEQETDVYRLSGQLGYWIGEPFWGKGIATTAVNLMVDYGFKSLELIRIHACVFSFNKASQRVLEKNGFKLEGIFEKAVIKNNMIFDEYHFAKVNGKS</sequence>
<dbReference type="PROSITE" id="PS51186">
    <property type="entry name" value="GNAT"/>
    <property type="match status" value="1"/>
</dbReference>
<dbReference type="CDD" id="cd04301">
    <property type="entry name" value="NAT_SF"/>
    <property type="match status" value="1"/>
</dbReference>
<dbReference type="InterPro" id="IPR016181">
    <property type="entry name" value="Acyl_CoA_acyltransferase"/>
</dbReference>
<evidence type="ECO:0000259" key="1">
    <source>
        <dbReference type="PROSITE" id="PS51186"/>
    </source>
</evidence>